<comment type="similarity">
    <text evidence="4 12">Belongs to the lyase 1 family. Adenylosuccinate lyase subfamily.</text>
</comment>
<dbReference type="SUPFAM" id="SSF48557">
    <property type="entry name" value="L-aspartase-like"/>
    <property type="match status" value="1"/>
</dbReference>
<dbReference type="AlphaFoldDB" id="A0A1Y1XQM2"/>
<evidence type="ECO:0000256" key="10">
    <source>
        <dbReference type="ARBA" id="ARBA00030717"/>
    </source>
</evidence>
<dbReference type="PANTHER" id="PTHR43172:SF1">
    <property type="entry name" value="ADENYLOSUCCINATE LYASE"/>
    <property type="match status" value="1"/>
</dbReference>
<keyword evidence="15" id="KW-1185">Reference proteome</keyword>
<dbReference type="InterPro" id="IPR008948">
    <property type="entry name" value="L-Aspartase-like"/>
</dbReference>
<dbReference type="PROSITE" id="PS00163">
    <property type="entry name" value="FUMARATE_LYASES"/>
    <property type="match status" value="1"/>
</dbReference>
<evidence type="ECO:0000256" key="9">
    <source>
        <dbReference type="ARBA" id="ARBA00023239"/>
    </source>
</evidence>
<accession>A0A1Y1XQM2</accession>
<evidence type="ECO:0000256" key="8">
    <source>
        <dbReference type="ARBA" id="ARBA00022755"/>
    </source>
</evidence>
<dbReference type="Gene3D" id="1.10.40.30">
    <property type="entry name" value="Fumarase/aspartase (C-terminal domain)"/>
    <property type="match status" value="1"/>
</dbReference>
<dbReference type="GO" id="GO:0044208">
    <property type="term" value="P:'de novo' AMP biosynthetic process"/>
    <property type="evidence" value="ECO:0007669"/>
    <property type="project" value="UniProtKB-UniPathway"/>
</dbReference>
<dbReference type="InterPro" id="IPR020557">
    <property type="entry name" value="Fumarate_lyase_CS"/>
</dbReference>
<evidence type="ECO:0000256" key="3">
    <source>
        <dbReference type="ARBA" id="ARBA00004734"/>
    </source>
</evidence>
<dbReference type="Pfam" id="PF10397">
    <property type="entry name" value="ADSL_C"/>
    <property type="match status" value="1"/>
</dbReference>
<dbReference type="InterPro" id="IPR022761">
    <property type="entry name" value="Fumarate_lyase_N"/>
</dbReference>
<dbReference type="PANTHER" id="PTHR43172">
    <property type="entry name" value="ADENYLOSUCCINATE LYASE"/>
    <property type="match status" value="1"/>
</dbReference>
<dbReference type="EMBL" id="MCFE01000540">
    <property type="protein sequence ID" value="ORX88042.1"/>
    <property type="molecule type" value="Genomic_DNA"/>
</dbReference>
<dbReference type="PRINTS" id="PR00149">
    <property type="entry name" value="FUMRATELYASE"/>
</dbReference>
<comment type="catalytic activity">
    <reaction evidence="11 12">
        <text>N(6)-(1,2-dicarboxyethyl)-AMP = fumarate + AMP</text>
        <dbReference type="Rhea" id="RHEA:16853"/>
        <dbReference type="ChEBI" id="CHEBI:29806"/>
        <dbReference type="ChEBI" id="CHEBI:57567"/>
        <dbReference type="ChEBI" id="CHEBI:456215"/>
        <dbReference type="EC" id="4.3.2.2"/>
    </reaction>
</comment>
<dbReference type="Pfam" id="PF00206">
    <property type="entry name" value="Lyase_1"/>
    <property type="match status" value="1"/>
</dbReference>
<dbReference type="InterPro" id="IPR000362">
    <property type="entry name" value="Fumarate_lyase_fam"/>
</dbReference>
<dbReference type="UniPathway" id="UPA00074">
    <property type="reaction ID" value="UER00132"/>
</dbReference>
<evidence type="ECO:0000256" key="4">
    <source>
        <dbReference type="ARBA" id="ARBA00008273"/>
    </source>
</evidence>
<evidence type="ECO:0000313" key="14">
    <source>
        <dbReference type="EMBL" id="ORX88042.1"/>
    </source>
</evidence>
<keyword evidence="8 12" id="KW-0658">Purine biosynthesis</keyword>
<dbReference type="InterPro" id="IPR019468">
    <property type="entry name" value="AdenyloSucc_lyase_C"/>
</dbReference>
<dbReference type="SMART" id="SM00998">
    <property type="entry name" value="ADSL_C"/>
    <property type="match status" value="1"/>
</dbReference>
<evidence type="ECO:0000256" key="7">
    <source>
        <dbReference type="ARBA" id="ARBA00017058"/>
    </source>
</evidence>
<sequence>MESHAKYQSPLTSRYASKEMAYNFSDDKRFSNWRKLWLNLATAEKQLGLNDITEEALEEMRQHLYDIDYEVAAAEEKRRRHDVMAHVHTFGLVCPSAAPIIHLGATSCYVTDNGDLMNLRDGLDILLNKLSYVIDSLAKFAKQYRDLPTLGFTHFQPAQLTTVGKRATLWLQELLWDLRNLTRARDDLQFRGVKGTTGTQASFLTLFDGDHEKVEQLDQLVTELSGFSTPYAVTGQTYSRKVDNDVLAPLSSFGATAHKIATDIRLLANLKEIEEPFEKDQIGSSAMAYKRNPMRCERICSLSRHLMILVQDALATSSVQWLERTLDDSAIRRISIPEAYLTADILLTILQNVFDGMVVYPAVIKQRINQELPFMATENIIMAMVKKGGDRQVCHEEIRVLSHQAAHKVKVEGESNDLIERIKATKYFEPIWPDLDKLLDPSTFIGRAPEQVDSFLAKCVEPALAPYQEKLKSKTEAVLSV</sequence>
<evidence type="ECO:0000256" key="11">
    <source>
        <dbReference type="ARBA" id="ARBA00047513"/>
    </source>
</evidence>
<evidence type="ECO:0000256" key="6">
    <source>
        <dbReference type="ARBA" id="ARBA00012339"/>
    </source>
</evidence>
<dbReference type="NCBIfam" id="TIGR00928">
    <property type="entry name" value="purB"/>
    <property type="match status" value="1"/>
</dbReference>
<dbReference type="GO" id="GO:0006189">
    <property type="term" value="P:'de novo' IMP biosynthetic process"/>
    <property type="evidence" value="ECO:0007669"/>
    <property type="project" value="UniProtKB-UniPathway"/>
</dbReference>
<dbReference type="STRING" id="1314790.A0A1Y1XQM2"/>
<dbReference type="InParanoid" id="A0A1Y1XQM2"/>
<protein>
    <recommendedName>
        <fullName evidence="7 12">Adenylosuccinate lyase</fullName>
        <shortName evidence="12">ASL</shortName>
        <ecNumber evidence="6 12">4.3.2.2</ecNumber>
    </recommendedName>
    <alternativeName>
        <fullName evidence="10 12">Adenylosuccinase</fullName>
    </alternativeName>
</protein>
<dbReference type="CDD" id="cd03302">
    <property type="entry name" value="Adenylsuccinate_lyase_2"/>
    <property type="match status" value="1"/>
</dbReference>
<evidence type="ECO:0000256" key="1">
    <source>
        <dbReference type="ARBA" id="ARBA00000598"/>
    </source>
</evidence>
<dbReference type="Proteomes" id="UP000193498">
    <property type="component" value="Unassembled WGS sequence"/>
</dbReference>
<comment type="pathway">
    <text evidence="3 12">Purine metabolism; AMP biosynthesis via de novo pathway; AMP from IMP: step 2/2.</text>
</comment>
<evidence type="ECO:0000256" key="5">
    <source>
        <dbReference type="ARBA" id="ARBA00011668"/>
    </source>
</evidence>
<evidence type="ECO:0000259" key="13">
    <source>
        <dbReference type="SMART" id="SM00998"/>
    </source>
</evidence>
<dbReference type="GO" id="GO:0005829">
    <property type="term" value="C:cytosol"/>
    <property type="evidence" value="ECO:0007669"/>
    <property type="project" value="TreeGrafter"/>
</dbReference>
<proteinExistence type="inferred from homology"/>
<comment type="caution">
    <text evidence="14">The sequence shown here is derived from an EMBL/GenBank/DDBJ whole genome shotgun (WGS) entry which is preliminary data.</text>
</comment>
<reference evidence="14 15" key="1">
    <citation type="submission" date="2016-07" db="EMBL/GenBank/DDBJ databases">
        <title>Pervasive Adenine N6-methylation of Active Genes in Fungi.</title>
        <authorList>
            <consortium name="DOE Joint Genome Institute"/>
            <person name="Mondo S.J."/>
            <person name="Dannebaum R.O."/>
            <person name="Kuo R.C."/>
            <person name="Labutti K."/>
            <person name="Haridas S."/>
            <person name="Kuo A."/>
            <person name="Salamov A."/>
            <person name="Ahrendt S.R."/>
            <person name="Lipzen A."/>
            <person name="Sullivan W."/>
            <person name="Andreopoulos W.B."/>
            <person name="Clum A."/>
            <person name="Lindquist E."/>
            <person name="Daum C."/>
            <person name="Ramamoorthy G.K."/>
            <person name="Gryganskyi A."/>
            <person name="Culley D."/>
            <person name="Magnuson J.K."/>
            <person name="James T.Y."/>
            <person name="O'Malley M.A."/>
            <person name="Stajich J.E."/>
            <person name="Spatafora J.W."/>
            <person name="Visel A."/>
            <person name="Grigoriev I.V."/>
        </authorList>
    </citation>
    <scope>NUCLEOTIDE SEQUENCE [LARGE SCALE GENOMIC DNA]</scope>
    <source>
        <strain evidence="14 15">CBS 931.73</strain>
    </source>
</reference>
<dbReference type="EC" id="4.3.2.2" evidence="6 12"/>
<dbReference type="Gene3D" id="1.10.275.60">
    <property type="match status" value="1"/>
</dbReference>
<dbReference type="FunFam" id="1.10.275.60:FF:000001">
    <property type="entry name" value="Adenylosuccinate lyase"/>
    <property type="match status" value="1"/>
</dbReference>
<dbReference type="InterPro" id="IPR004769">
    <property type="entry name" value="Pur_lyase"/>
</dbReference>
<dbReference type="FunCoup" id="A0A1Y1XQM2">
    <property type="interactions" value="890"/>
</dbReference>
<dbReference type="OrthoDB" id="406045at2759"/>
<evidence type="ECO:0000256" key="12">
    <source>
        <dbReference type="RuleBase" id="RU361172"/>
    </source>
</evidence>
<keyword evidence="9 12" id="KW-0456">Lyase</keyword>
<comment type="catalytic activity">
    <reaction evidence="1 12">
        <text>(2S)-2-[5-amino-1-(5-phospho-beta-D-ribosyl)imidazole-4-carboxamido]succinate = 5-amino-1-(5-phospho-beta-D-ribosyl)imidazole-4-carboxamide + fumarate</text>
        <dbReference type="Rhea" id="RHEA:23920"/>
        <dbReference type="ChEBI" id="CHEBI:29806"/>
        <dbReference type="ChEBI" id="CHEBI:58443"/>
        <dbReference type="ChEBI" id="CHEBI:58475"/>
        <dbReference type="EC" id="4.3.2.2"/>
    </reaction>
</comment>
<dbReference type="GO" id="GO:0004018">
    <property type="term" value="F:N6-(1,2-dicarboxyethyl)AMP AMP-lyase (fumarate-forming) activity"/>
    <property type="evidence" value="ECO:0007669"/>
    <property type="project" value="InterPro"/>
</dbReference>
<evidence type="ECO:0000256" key="2">
    <source>
        <dbReference type="ARBA" id="ARBA00004706"/>
    </source>
</evidence>
<dbReference type="FunFam" id="1.10.40.30:FF:000005">
    <property type="entry name" value="Adenylosuccinate lyase"/>
    <property type="match status" value="1"/>
</dbReference>
<evidence type="ECO:0000313" key="15">
    <source>
        <dbReference type="Proteomes" id="UP000193498"/>
    </source>
</evidence>
<dbReference type="GO" id="GO:0070626">
    <property type="term" value="F:(S)-2-(5-amino-1-(5-phospho-D-ribosyl)imidazole-4-carboxamido) succinate lyase (fumarate-forming) activity"/>
    <property type="evidence" value="ECO:0007669"/>
    <property type="project" value="TreeGrafter"/>
</dbReference>
<comment type="pathway">
    <text evidence="2 12">Purine metabolism; IMP biosynthesis via de novo pathway; 5-amino-1-(5-phospho-D-ribosyl)imidazole-4-carboxamide from 5-amino-1-(5-phospho-D-ribosyl)imidazole-4-carboxylate: step 2/2.</text>
</comment>
<organism evidence="14 15">
    <name type="scientific">Basidiobolus meristosporus CBS 931.73</name>
    <dbReference type="NCBI Taxonomy" id="1314790"/>
    <lineage>
        <taxon>Eukaryota</taxon>
        <taxon>Fungi</taxon>
        <taxon>Fungi incertae sedis</taxon>
        <taxon>Zoopagomycota</taxon>
        <taxon>Entomophthoromycotina</taxon>
        <taxon>Basidiobolomycetes</taxon>
        <taxon>Basidiobolales</taxon>
        <taxon>Basidiobolaceae</taxon>
        <taxon>Basidiobolus</taxon>
    </lineage>
</organism>
<feature type="domain" description="Adenylosuccinate lyase C-terminal" evidence="13">
    <location>
        <begin position="372"/>
        <end position="456"/>
    </location>
</feature>
<dbReference type="UniPathway" id="UPA00075">
    <property type="reaction ID" value="UER00336"/>
</dbReference>
<gene>
    <name evidence="14" type="ORF">K493DRAFT_290812</name>
</gene>
<comment type="subunit">
    <text evidence="5">Homotetramer. Residues from neighboring subunits contribute catalytic and substrate-binding residues to each active site.</text>
</comment>
<dbReference type="Gene3D" id="1.20.200.10">
    <property type="entry name" value="Fumarase/aspartase (Central domain)"/>
    <property type="match status" value="1"/>
</dbReference>
<name>A0A1Y1XQM2_9FUNG</name>